<keyword evidence="7 18" id="KW-0812">Transmembrane</keyword>
<organism evidence="21 22">
    <name type="scientific">Manihot esculenta</name>
    <name type="common">Cassava</name>
    <name type="synonym">Jatropha manihot</name>
    <dbReference type="NCBI Taxonomy" id="3983"/>
    <lineage>
        <taxon>Eukaryota</taxon>
        <taxon>Viridiplantae</taxon>
        <taxon>Streptophyta</taxon>
        <taxon>Embryophyta</taxon>
        <taxon>Tracheophyta</taxon>
        <taxon>Spermatophyta</taxon>
        <taxon>Magnoliopsida</taxon>
        <taxon>eudicotyledons</taxon>
        <taxon>Gunneridae</taxon>
        <taxon>Pentapetalae</taxon>
        <taxon>rosids</taxon>
        <taxon>fabids</taxon>
        <taxon>Malpighiales</taxon>
        <taxon>Euphorbiaceae</taxon>
        <taxon>Crotonoideae</taxon>
        <taxon>Manihoteae</taxon>
        <taxon>Manihot</taxon>
    </lineage>
</organism>
<evidence type="ECO:0000256" key="4">
    <source>
        <dbReference type="ARBA" id="ARBA00010217"/>
    </source>
</evidence>
<evidence type="ECO:0000256" key="18">
    <source>
        <dbReference type="SAM" id="Phobius"/>
    </source>
</evidence>
<comment type="similarity">
    <text evidence="3">In the N-terminal section; belongs to the leguminous lectin family.</text>
</comment>
<evidence type="ECO:0000256" key="17">
    <source>
        <dbReference type="PROSITE-ProRule" id="PRU10141"/>
    </source>
</evidence>
<dbReference type="InterPro" id="IPR008271">
    <property type="entry name" value="Ser/Thr_kinase_AS"/>
</dbReference>
<evidence type="ECO:0000256" key="12">
    <source>
        <dbReference type="ARBA" id="ARBA00022840"/>
    </source>
</evidence>
<keyword evidence="14 18" id="KW-0472">Membrane</keyword>
<dbReference type="PROSITE" id="PS00107">
    <property type="entry name" value="PROTEIN_KINASE_ATP"/>
    <property type="match status" value="1"/>
</dbReference>
<evidence type="ECO:0000256" key="13">
    <source>
        <dbReference type="ARBA" id="ARBA00022989"/>
    </source>
</evidence>
<evidence type="ECO:0000256" key="5">
    <source>
        <dbReference type="ARBA" id="ARBA00022475"/>
    </source>
</evidence>
<dbReference type="STRING" id="3983.A0A2C9V2N4"/>
<sequence>MATSCHNIKTSPLFSSFLLVLLLLPCTNPISFEITRFDPNDISIIYEGGAAPIAGNIEFSNVDWCQVGRATYFKKLPIWNSKTKQLSDFTTHFSFFIDVQVRNIYGSGLAFFLAPVESHVPLNSAGGFMGLYNFSNIYSHQNQIVHIEFDSSLNPEWDPPFLHVGINNNSLESATFTRWNASFHTGDTADVWINYNAITKNLSLSWKYQTTSLPLENTSLSLIIDLTTVLPEWVIIGFSASTSNRIERHVLQSWKFNSTLEMHEEKENDARKIILTALLSIVGGFLLAAMAAVLIFWIRKKREKTAEEMNLISMNDDIESVAGPRRYSYQDLVLATSNFSGERKLGQGGFGAVYKGYYTHLGMYIAVKKITKHSNKDVKKDYIAEAKIISQLRHRNLVPILGWCHDKGEFLLVYEFMPNGSLDSHLFKKKIPLTWTARYRIALGLASALLYLHEGSEKCVLHRDIKPSNIMLDSNMNAKLGDFGLALFMESDLGPETTGLAGTNGYMAPEYISTRRASKESDVYSFGLVALEIVTGRMAVDPIGEEDEAVTLVKWVWDLYETGELNKAVEGILTDFDETQVKCLLIVGLWCAHSDRSMRPSIMQAIQVLNFQAELPNLLTMMTVHDSNAARPLFSFGDEPVMSHSSFGVGR</sequence>
<dbReference type="GO" id="GO:0030246">
    <property type="term" value="F:carbohydrate binding"/>
    <property type="evidence" value="ECO:0007669"/>
    <property type="project" value="UniProtKB-KW"/>
</dbReference>
<evidence type="ECO:0000256" key="16">
    <source>
        <dbReference type="ARBA" id="ARBA00023180"/>
    </source>
</evidence>
<dbReference type="InterPro" id="IPR017441">
    <property type="entry name" value="Protein_kinase_ATP_BS"/>
</dbReference>
<evidence type="ECO:0000256" key="7">
    <source>
        <dbReference type="ARBA" id="ARBA00022692"/>
    </source>
</evidence>
<proteinExistence type="inferred from homology"/>
<dbReference type="PROSITE" id="PS00308">
    <property type="entry name" value="LECTIN_LEGUME_ALPHA"/>
    <property type="match status" value="1"/>
</dbReference>
<dbReference type="PROSITE" id="PS50011">
    <property type="entry name" value="PROTEIN_KINASE_DOM"/>
    <property type="match status" value="1"/>
</dbReference>
<dbReference type="Gramene" id="Manes.11G121500.1.v8.1">
    <property type="protein sequence ID" value="Manes.11G121500.1.v8.1.CDS.1"/>
    <property type="gene ID" value="Manes.11G121500.v8.1"/>
</dbReference>
<dbReference type="Proteomes" id="UP000091857">
    <property type="component" value="Chromosome 11"/>
</dbReference>
<evidence type="ECO:0000256" key="8">
    <source>
        <dbReference type="ARBA" id="ARBA00022729"/>
    </source>
</evidence>
<comment type="caution">
    <text evidence="21">The sequence shown here is derived from an EMBL/GenBank/DDBJ whole genome shotgun (WGS) entry which is preliminary data.</text>
</comment>
<evidence type="ECO:0000256" key="14">
    <source>
        <dbReference type="ARBA" id="ARBA00023136"/>
    </source>
</evidence>
<feature type="signal peptide" evidence="19">
    <location>
        <begin position="1"/>
        <end position="29"/>
    </location>
</feature>
<dbReference type="InterPro" id="IPR000719">
    <property type="entry name" value="Prot_kinase_dom"/>
</dbReference>
<evidence type="ECO:0000256" key="9">
    <source>
        <dbReference type="ARBA" id="ARBA00022734"/>
    </source>
</evidence>
<evidence type="ECO:0000259" key="20">
    <source>
        <dbReference type="PROSITE" id="PS50011"/>
    </source>
</evidence>
<evidence type="ECO:0000256" key="1">
    <source>
        <dbReference type="ARBA" id="ARBA00004251"/>
    </source>
</evidence>
<evidence type="ECO:0000256" key="2">
    <source>
        <dbReference type="ARBA" id="ARBA00007606"/>
    </source>
</evidence>
<feature type="binding site" evidence="17">
    <location>
        <position position="369"/>
    </location>
    <ligand>
        <name>ATP</name>
        <dbReference type="ChEBI" id="CHEBI:30616"/>
    </ligand>
</feature>
<dbReference type="CDD" id="cd14066">
    <property type="entry name" value="STKc_IRAK"/>
    <property type="match status" value="1"/>
</dbReference>
<dbReference type="Gene3D" id="3.30.200.20">
    <property type="entry name" value="Phosphorylase Kinase, domain 1"/>
    <property type="match status" value="1"/>
</dbReference>
<evidence type="ECO:0000256" key="3">
    <source>
        <dbReference type="ARBA" id="ARBA00008536"/>
    </source>
</evidence>
<comment type="similarity">
    <text evidence="4">In the C-terminal section; belongs to the protein kinase superfamily. Ser/Thr protein kinase family.</text>
</comment>
<evidence type="ECO:0000256" key="19">
    <source>
        <dbReference type="SAM" id="SignalP"/>
    </source>
</evidence>
<evidence type="ECO:0000256" key="6">
    <source>
        <dbReference type="ARBA" id="ARBA00022679"/>
    </source>
</evidence>
<dbReference type="InterPro" id="IPR011009">
    <property type="entry name" value="Kinase-like_dom_sf"/>
</dbReference>
<protein>
    <recommendedName>
        <fullName evidence="20">Protein kinase domain-containing protein</fullName>
    </recommendedName>
</protein>
<dbReference type="InterPro" id="IPR001220">
    <property type="entry name" value="Legume_lectin_dom"/>
</dbReference>
<keyword evidence="6" id="KW-0808">Transferase</keyword>
<dbReference type="InterPro" id="IPR000985">
    <property type="entry name" value="Lectin_LegA_CS"/>
</dbReference>
<keyword evidence="22" id="KW-1185">Reference proteome</keyword>
<keyword evidence="16" id="KW-0325">Glycoprotein</keyword>
<comment type="subcellular location">
    <subcellularLocation>
        <location evidence="1">Cell membrane</location>
        <topology evidence="1">Single-pass type I membrane protein</topology>
    </subcellularLocation>
</comment>
<keyword evidence="10 17" id="KW-0547">Nucleotide-binding</keyword>
<feature type="chain" id="PRO_5012677441" description="Protein kinase domain-containing protein" evidence="19">
    <location>
        <begin position="30"/>
        <end position="651"/>
    </location>
</feature>
<dbReference type="InterPro" id="IPR050528">
    <property type="entry name" value="L-type_Lectin-RKs"/>
</dbReference>
<dbReference type="PROSITE" id="PS00108">
    <property type="entry name" value="PROTEIN_KINASE_ST"/>
    <property type="match status" value="1"/>
</dbReference>
<dbReference type="Pfam" id="PF00069">
    <property type="entry name" value="Pkinase"/>
    <property type="match status" value="1"/>
</dbReference>
<dbReference type="Pfam" id="PF00139">
    <property type="entry name" value="Lectin_legB"/>
    <property type="match status" value="1"/>
</dbReference>
<keyword evidence="8 19" id="KW-0732">Signal</keyword>
<dbReference type="Gene3D" id="2.60.120.200">
    <property type="match status" value="1"/>
</dbReference>
<dbReference type="SUPFAM" id="SSF49899">
    <property type="entry name" value="Concanavalin A-like lectins/glucanases"/>
    <property type="match status" value="1"/>
</dbReference>
<dbReference type="SMART" id="SM00220">
    <property type="entry name" value="S_TKc"/>
    <property type="match status" value="1"/>
</dbReference>
<dbReference type="FunFam" id="1.10.510.10:FF:000240">
    <property type="entry name" value="Lectin-domain containing receptor kinase A4.3"/>
    <property type="match status" value="1"/>
</dbReference>
<evidence type="ECO:0000313" key="22">
    <source>
        <dbReference type="Proteomes" id="UP000091857"/>
    </source>
</evidence>
<dbReference type="AlphaFoldDB" id="A0A2C9V2N4"/>
<dbReference type="SUPFAM" id="SSF56112">
    <property type="entry name" value="Protein kinase-like (PK-like)"/>
    <property type="match status" value="1"/>
</dbReference>
<dbReference type="GO" id="GO:0005886">
    <property type="term" value="C:plasma membrane"/>
    <property type="evidence" value="ECO:0000318"/>
    <property type="project" value="GO_Central"/>
</dbReference>
<evidence type="ECO:0000313" key="21">
    <source>
        <dbReference type="EMBL" id="OAY37696.1"/>
    </source>
</evidence>
<dbReference type="PANTHER" id="PTHR27007">
    <property type="match status" value="1"/>
</dbReference>
<dbReference type="GO" id="GO:0002229">
    <property type="term" value="P:defense response to oomycetes"/>
    <property type="evidence" value="ECO:0007669"/>
    <property type="project" value="UniProtKB-ARBA"/>
</dbReference>
<evidence type="ECO:0000256" key="11">
    <source>
        <dbReference type="ARBA" id="ARBA00022777"/>
    </source>
</evidence>
<keyword evidence="5" id="KW-1003">Cell membrane</keyword>
<feature type="domain" description="Protein kinase" evidence="20">
    <location>
        <begin position="339"/>
        <end position="615"/>
    </location>
</feature>
<keyword evidence="15" id="KW-0675">Receptor</keyword>
<dbReference type="OrthoDB" id="4062651at2759"/>
<name>A0A2C9V2N4_MANES</name>
<feature type="transmembrane region" description="Helical" evidence="18">
    <location>
        <begin position="273"/>
        <end position="298"/>
    </location>
</feature>
<reference evidence="22" key="1">
    <citation type="journal article" date="2016" name="Nat. Biotechnol.">
        <title>Sequencing wild and cultivated cassava and related species reveals extensive interspecific hybridization and genetic diversity.</title>
        <authorList>
            <person name="Bredeson J.V."/>
            <person name="Lyons J.B."/>
            <person name="Prochnik S.E."/>
            <person name="Wu G.A."/>
            <person name="Ha C.M."/>
            <person name="Edsinger-Gonzales E."/>
            <person name="Grimwood J."/>
            <person name="Schmutz J."/>
            <person name="Rabbi I.Y."/>
            <person name="Egesi C."/>
            <person name="Nauluvula P."/>
            <person name="Lebot V."/>
            <person name="Ndunguru J."/>
            <person name="Mkamilo G."/>
            <person name="Bart R.S."/>
            <person name="Setter T.L."/>
            <person name="Gleadow R.M."/>
            <person name="Kulakow P."/>
            <person name="Ferguson M.E."/>
            <person name="Rounsley S."/>
            <person name="Rokhsar D.S."/>
        </authorList>
    </citation>
    <scope>NUCLEOTIDE SEQUENCE [LARGE SCALE GENOMIC DNA]</scope>
    <source>
        <strain evidence="22">cv. AM560-2</strain>
    </source>
</reference>
<dbReference type="GO" id="GO:0004672">
    <property type="term" value="F:protein kinase activity"/>
    <property type="evidence" value="ECO:0007669"/>
    <property type="project" value="InterPro"/>
</dbReference>
<dbReference type="GO" id="GO:0005524">
    <property type="term" value="F:ATP binding"/>
    <property type="evidence" value="ECO:0007669"/>
    <property type="project" value="UniProtKB-UniRule"/>
</dbReference>
<gene>
    <name evidence="21" type="ORF">MANES_11G121500v8</name>
</gene>
<dbReference type="Gene3D" id="1.10.510.10">
    <property type="entry name" value="Transferase(Phosphotransferase) domain 1"/>
    <property type="match status" value="1"/>
</dbReference>
<dbReference type="CDD" id="cd06899">
    <property type="entry name" value="lectin_legume_LecRK_Arcelin_ConA"/>
    <property type="match status" value="1"/>
</dbReference>
<evidence type="ECO:0000256" key="10">
    <source>
        <dbReference type="ARBA" id="ARBA00022741"/>
    </source>
</evidence>
<keyword evidence="11" id="KW-0418">Kinase</keyword>
<comment type="similarity">
    <text evidence="2">Belongs to the leguminous lectin family.</text>
</comment>
<dbReference type="InterPro" id="IPR013320">
    <property type="entry name" value="ConA-like_dom_sf"/>
</dbReference>
<dbReference type="OMA" id="PIAGNIE"/>
<accession>A0A2C9V2N4</accession>
<dbReference type="EMBL" id="CM004397">
    <property type="protein sequence ID" value="OAY37696.1"/>
    <property type="molecule type" value="Genomic_DNA"/>
</dbReference>
<keyword evidence="13 18" id="KW-1133">Transmembrane helix</keyword>
<evidence type="ECO:0000256" key="15">
    <source>
        <dbReference type="ARBA" id="ARBA00023170"/>
    </source>
</evidence>
<keyword evidence="9" id="KW-0430">Lectin</keyword>
<keyword evidence="12 17" id="KW-0067">ATP-binding</keyword>